<comment type="caution">
    <text evidence="1">The sequence shown here is derived from an EMBL/GenBank/DDBJ whole genome shotgun (WGS) entry which is preliminary data.</text>
</comment>
<dbReference type="EMBL" id="LAOC01000001">
    <property type="protein sequence ID" value="KJV78135.1"/>
    <property type="molecule type" value="Genomic_DNA"/>
</dbReference>
<proteinExistence type="predicted"/>
<evidence type="ECO:0000313" key="1">
    <source>
        <dbReference type="EMBL" id="KJV78135.1"/>
    </source>
</evidence>
<dbReference type="Proteomes" id="UP000033591">
    <property type="component" value="Unassembled WGS sequence"/>
</dbReference>
<name>A0A0F3PCS5_RICRH</name>
<protein>
    <submittedName>
        <fullName evidence="1">Uncharacterized protein</fullName>
    </submittedName>
</protein>
<sequence>MSRTNEQNVVRFSSSLQGGIARVDTELSLRAALGCVAIS</sequence>
<gene>
    <name evidence="1" type="ORF">RMAECT_0593</name>
</gene>
<evidence type="ECO:0000313" key="2">
    <source>
        <dbReference type="Proteomes" id="UP000033591"/>
    </source>
</evidence>
<reference evidence="1 2" key="1">
    <citation type="submission" date="2015-01" db="EMBL/GenBank/DDBJ databases">
        <title>Genome Sequencing of Rickettsiales.</title>
        <authorList>
            <person name="Daugherty S.C."/>
            <person name="Su Q."/>
            <person name="Abolude K."/>
            <person name="Beier-Sexton M."/>
            <person name="Carlyon J.A."/>
            <person name="Carter R."/>
            <person name="Day N.P."/>
            <person name="Dumler S.J."/>
            <person name="Dyachenko V."/>
            <person name="Godinez A."/>
            <person name="Kurtti T.J."/>
            <person name="Lichay M."/>
            <person name="Mullins K.E."/>
            <person name="Ott S."/>
            <person name="Pappas-Brown V."/>
            <person name="Paris D.H."/>
            <person name="Patel P."/>
            <person name="Richards A.L."/>
            <person name="Sadzewicz L."/>
            <person name="Sears K."/>
            <person name="Seidman D."/>
            <person name="Sengamalay N."/>
            <person name="Stenos J."/>
            <person name="Tallon L.J."/>
            <person name="Vincent G."/>
            <person name="Fraser C.M."/>
            <person name="Munderloh U."/>
            <person name="Dunning-Hotopp J.C."/>
        </authorList>
    </citation>
    <scope>NUCLEOTIDE SEQUENCE [LARGE SCALE GENOMIC DNA]</scope>
    <source>
        <strain evidence="1 2">Ect</strain>
    </source>
</reference>
<accession>A0A0F3PCS5</accession>
<organism evidence="1 2">
    <name type="scientific">Rickettsia rhipicephali str. Ect</name>
    <dbReference type="NCBI Taxonomy" id="1359199"/>
    <lineage>
        <taxon>Bacteria</taxon>
        <taxon>Pseudomonadati</taxon>
        <taxon>Pseudomonadota</taxon>
        <taxon>Alphaproteobacteria</taxon>
        <taxon>Rickettsiales</taxon>
        <taxon>Rickettsiaceae</taxon>
        <taxon>Rickettsieae</taxon>
        <taxon>Rickettsia</taxon>
        <taxon>spotted fever group</taxon>
    </lineage>
</organism>
<dbReference type="AlphaFoldDB" id="A0A0F3PCS5"/>